<dbReference type="RefSeq" id="WP_052327543.1">
    <property type="nucleotide sequence ID" value="NZ_CP004373.1"/>
</dbReference>
<protein>
    <recommendedName>
        <fullName evidence="4">Transporter</fullName>
    </recommendedName>
</protein>
<dbReference type="EMBL" id="CP004373">
    <property type="protein sequence ID" value="AHK71640.1"/>
    <property type="molecule type" value="Genomic_DNA"/>
</dbReference>
<dbReference type="HOGENOM" id="CLU_072529_0_0_5"/>
<reference evidence="2 3" key="1">
    <citation type="journal article" date="2015" name="Appl. Microbiol. Biotechnol.">
        <title>The consequence of an additional NADH dehydrogenase paralog on the growth of Gluconobacter oxydans DSM3504.</title>
        <authorList>
            <person name="Kostner D."/>
            <person name="Luchterhand B."/>
            <person name="Junker A."/>
            <person name="Volland S."/>
            <person name="Daniel R."/>
            <person name="Buchs J."/>
            <person name="Liebl W."/>
            <person name="Ehrenreich A."/>
        </authorList>
    </citation>
    <scope>NUCLEOTIDE SEQUENCE [LARGE SCALE GENOMIC DNA]</scope>
    <source>
        <strain evidence="2">DSM 3504</strain>
    </source>
</reference>
<organism evidence="2 3">
    <name type="scientific">Gluconobacter oxydans DSM 3504</name>
    <dbReference type="NCBI Taxonomy" id="1288313"/>
    <lineage>
        <taxon>Bacteria</taxon>
        <taxon>Pseudomonadati</taxon>
        <taxon>Pseudomonadota</taxon>
        <taxon>Alphaproteobacteria</taxon>
        <taxon>Acetobacterales</taxon>
        <taxon>Acetobacteraceae</taxon>
        <taxon>Gluconobacter</taxon>
    </lineage>
</organism>
<dbReference type="Proteomes" id="UP000031656">
    <property type="component" value="Chromosome"/>
</dbReference>
<accession>A0A067Z7A5</accession>
<evidence type="ECO:0000256" key="1">
    <source>
        <dbReference type="SAM" id="SignalP"/>
    </source>
</evidence>
<dbReference type="KEGG" id="goy:GLS_c17630"/>
<evidence type="ECO:0008006" key="4">
    <source>
        <dbReference type="Google" id="ProtNLM"/>
    </source>
</evidence>
<sequence length="332" mass="36096">MRFPLEIVLCLSLTAAVLLPTSRAHAVPGDEQAYSGSLFSPPTPLPKAGAFYVEPYLYVGSPIGQFGSQGDYHPLPGVQRSVSSLVILKYGITNRISVYITPQVQYSWHRSATPSGLKFTDLPFVLQGVALDRQSRLWPGSWQHSTLTVDLGMNFPTGSYDRLSRPQDGSGSGVYSFRYGLIDQTGFKFGHTRPFRVRLWATGIQPVTSASLNGQSVYGTGTGFSGRAHAEAFGNFGGSVEFSLNDHFVFAMDMIRDWSSGSHVQGHQILQTAPAAQNLSFNTPAEDDWFAAPAIEYNWNASTSILGGVGLTLSGRDTTRQVIGTLAFEHTF</sequence>
<keyword evidence="1" id="KW-0732">Signal</keyword>
<gene>
    <name evidence="2" type="ORF">GLS_c17630</name>
</gene>
<evidence type="ECO:0000313" key="3">
    <source>
        <dbReference type="Proteomes" id="UP000031656"/>
    </source>
</evidence>
<evidence type="ECO:0000313" key="2">
    <source>
        <dbReference type="EMBL" id="AHK71640.1"/>
    </source>
</evidence>
<dbReference type="GeneID" id="56905980"/>
<feature type="chain" id="PRO_5001650492" description="Transporter" evidence="1">
    <location>
        <begin position="27"/>
        <end position="332"/>
    </location>
</feature>
<proteinExistence type="predicted"/>
<feature type="signal peptide" evidence="1">
    <location>
        <begin position="1"/>
        <end position="26"/>
    </location>
</feature>
<dbReference type="AlphaFoldDB" id="A0A067Z7A5"/>
<name>A0A067Z7A5_GLUOY</name>